<dbReference type="EMBL" id="JAEPRA010000011">
    <property type="protein sequence ID" value="KAG2178420.1"/>
    <property type="molecule type" value="Genomic_DNA"/>
</dbReference>
<dbReference type="Gene3D" id="2.40.50.140">
    <property type="entry name" value="Nucleic acid-binding proteins"/>
    <property type="match status" value="1"/>
</dbReference>
<evidence type="ECO:0000256" key="3">
    <source>
        <dbReference type="ARBA" id="ARBA00007841"/>
    </source>
</evidence>
<comment type="caution">
    <text evidence="12">The sequence shown here is derived from an EMBL/GenBank/DDBJ whole genome shotgun (WGS) entry which is preliminary data.</text>
</comment>
<protein>
    <recommendedName>
        <fullName evidence="9">Ribosomal RNA-processing protein 40</fullName>
    </recommendedName>
</protein>
<evidence type="ECO:0000256" key="4">
    <source>
        <dbReference type="ARBA" id="ARBA00022490"/>
    </source>
</evidence>
<keyword evidence="7" id="KW-0694">RNA-binding</keyword>
<dbReference type="GO" id="GO:0000176">
    <property type="term" value="C:nuclear exosome (RNase complex)"/>
    <property type="evidence" value="ECO:0007669"/>
    <property type="project" value="TreeGrafter"/>
</dbReference>
<evidence type="ECO:0000256" key="1">
    <source>
        <dbReference type="ARBA" id="ARBA00004496"/>
    </source>
</evidence>
<dbReference type="GO" id="GO:0010468">
    <property type="term" value="P:regulation of gene expression"/>
    <property type="evidence" value="ECO:0007669"/>
    <property type="project" value="UniProtKB-ARBA"/>
</dbReference>
<dbReference type="CDD" id="cd05790">
    <property type="entry name" value="S1_Rrp40"/>
    <property type="match status" value="1"/>
</dbReference>
<feature type="domain" description="K Homology" evidence="10">
    <location>
        <begin position="161"/>
        <end position="206"/>
    </location>
</feature>
<comment type="subcellular location">
    <subcellularLocation>
        <location evidence="1">Cytoplasm</location>
    </subcellularLocation>
    <subcellularLocation>
        <location evidence="2">Nucleus</location>
        <location evidence="2">Nucleolus</location>
    </subcellularLocation>
</comment>
<dbReference type="Gene3D" id="2.40.50.100">
    <property type="match status" value="1"/>
</dbReference>
<name>A0A8H7PR75_9FUNG</name>
<evidence type="ECO:0000313" key="13">
    <source>
        <dbReference type="Proteomes" id="UP000612746"/>
    </source>
</evidence>
<dbReference type="InterPro" id="IPR026699">
    <property type="entry name" value="Exosome_RNA_bind1/RRP40/RRP4"/>
</dbReference>
<evidence type="ECO:0000256" key="2">
    <source>
        <dbReference type="ARBA" id="ARBA00004604"/>
    </source>
</evidence>
<sequence length="240" mass="26096">MPSELKVVLPGDLIPAADENDNSQMEVDDEAPVVRLGPGLTQVQEDIVSMKAGVLKHQDTGNKWWLESNQRRYVAATGESVIGIVVARLAEYYRVDIGAAQSAILPILAFEGATKKNKPNLIPGTLVYARVTLANKDMEAELQCFNPSSGKADGYGELKGGFVVKCSLGLCRRLLNPETPILSFLGEHFPFETAVGMNGRIWVNSEGPKYTILLANAIKNSEYLSEAQCKAMVDSLVDKL</sequence>
<evidence type="ECO:0000256" key="8">
    <source>
        <dbReference type="ARBA" id="ARBA00023242"/>
    </source>
</evidence>
<dbReference type="FunFam" id="3.30.1370.10:FF:000038">
    <property type="entry name" value="exosome complex component RRP40"/>
    <property type="match status" value="1"/>
</dbReference>
<dbReference type="SUPFAM" id="SSF110324">
    <property type="entry name" value="Ribosomal L27 protein-like"/>
    <property type="match status" value="1"/>
</dbReference>
<keyword evidence="6" id="KW-0271">Exosome</keyword>
<evidence type="ECO:0000256" key="9">
    <source>
        <dbReference type="ARBA" id="ARBA00030615"/>
    </source>
</evidence>
<gene>
    <name evidence="12" type="ORF">INT44_001572</name>
</gene>
<reference evidence="12" key="1">
    <citation type="submission" date="2020-12" db="EMBL/GenBank/DDBJ databases">
        <title>Metabolic potential, ecology and presence of endohyphal bacteria is reflected in genomic diversity of Mucoromycotina.</title>
        <authorList>
            <person name="Muszewska A."/>
            <person name="Okrasinska A."/>
            <person name="Steczkiewicz K."/>
            <person name="Drgas O."/>
            <person name="Orlowska M."/>
            <person name="Perlinska-Lenart U."/>
            <person name="Aleksandrzak-Piekarczyk T."/>
            <person name="Szatraj K."/>
            <person name="Zielenkiewicz U."/>
            <person name="Pilsyk S."/>
            <person name="Malc E."/>
            <person name="Mieczkowski P."/>
            <person name="Kruszewska J.S."/>
            <person name="Biernat P."/>
            <person name="Pawlowska J."/>
        </authorList>
    </citation>
    <scope>NUCLEOTIDE SEQUENCE</scope>
    <source>
        <strain evidence="12">WA0000051536</strain>
    </source>
</reference>
<dbReference type="GO" id="GO:0071034">
    <property type="term" value="P:CUT catabolic process"/>
    <property type="evidence" value="ECO:0007669"/>
    <property type="project" value="TreeGrafter"/>
</dbReference>
<organism evidence="12 13">
    <name type="scientific">Umbelopsis vinacea</name>
    <dbReference type="NCBI Taxonomy" id="44442"/>
    <lineage>
        <taxon>Eukaryota</taxon>
        <taxon>Fungi</taxon>
        <taxon>Fungi incertae sedis</taxon>
        <taxon>Mucoromycota</taxon>
        <taxon>Mucoromycotina</taxon>
        <taxon>Umbelopsidomycetes</taxon>
        <taxon>Umbelopsidales</taxon>
        <taxon>Umbelopsidaceae</taxon>
        <taxon>Umbelopsis</taxon>
    </lineage>
</organism>
<keyword evidence="8" id="KW-0539">Nucleus</keyword>
<dbReference type="GO" id="GO:0071035">
    <property type="term" value="P:nuclear polyadenylation-dependent rRNA catabolic process"/>
    <property type="evidence" value="ECO:0007669"/>
    <property type="project" value="TreeGrafter"/>
</dbReference>
<proteinExistence type="inferred from homology"/>
<keyword evidence="13" id="KW-1185">Reference proteome</keyword>
<dbReference type="GO" id="GO:0005730">
    <property type="term" value="C:nucleolus"/>
    <property type="evidence" value="ECO:0007669"/>
    <property type="project" value="UniProtKB-SubCell"/>
</dbReference>
<dbReference type="GO" id="GO:0003723">
    <property type="term" value="F:RNA binding"/>
    <property type="evidence" value="ECO:0007669"/>
    <property type="project" value="UniProtKB-KW"/>
</dbReference>
<keyword evidence="5" id="KW-0698">rRNA processing</keyword>
<comment type="similarity">
    <text evidence="3">Belongs to the RRP40 family.</text>
</comment>
<dbReference type="GO" id="GO:0034475">
    <property type="term" value="P:U4 snRNA 3'-end processing"/>
    <property type="evidence" value="ECO:0007669"/>
    <property type="project" value="TreeGrafter"/>
</dbReference>
<evidence type="ECO:0000256" key="6">
    <source>
        <dbReference type="ARBA" id="ARBA00022835"/>
    </source>
</evidence>
<evidence type="ECO:0000313" key="12">
    <source>
        <dbReference type="EMBL" id="KAG2178420.1"/>
    </source>
</evidence>
<dbReference type="Pfam" id="PF15985">
    <property type="entry name" value="KH_6"/>
    <property type="match status" value="1"/>
</dbReference>
<evidence type="ECO:0000256" key="7">
    <source>
        <dbReference type="ARBA" id="ARBA00022884"/>
    </source>
</evidence>
<dbReference type="PANTHER" id="PTHR21321">
    <property type="entry name" value="PNAS-3 RELATED"/>
    <property type="match status" value="1"/>
</dbReference>
<dbReference type="CDD" id="cd22526">
    <property type="entry name" value="KH-I_Rrp40"/>
    <property type="match status" value="1"/>
</dbReference>
<dbReference type="Gene3D" id="3.30.1370.10">
    <property type="entry name" value="K Homology domain, type 1"/>
    <property type="match status" value="1"/>
</dbReference>
<dbReference type="InterPro" id="IPR012340">
    <property type="entry name" value="NA-bd_OB-fold"/>
</dbReference>
<dbReference type="GO" id="GO:0071038">
    <property type="term" value="P:TRAMP-dependent tRNA surveillance pathway"/>
    <property type="evidence" value="ECO:0007669"/>
    <property type="project" value="TreeGrafter"/>
</dbReference>
<dbReference type="InterPro" id="IPR036612">
    <property type="entry name" value="KH_dom_type_1_sf"/>
</dbReference>
<dbReference type="GO" id="GO:0071051">
    <property type="term" value="P:poly(A)-dependent snoRNA 3'-end processing"/>
    <property type="evidence" value="ECO:0007669"/>
    <property type="project" value="TreeGrafter"/>
</dbReference>
<dbReference type="GO" id="GO:0000467">
    <property type="term" value="P:exonucleolytic trimming to generate mature 3'-end of 5.8S rRNA from tricistronic rRNA transcript (SSU-rRNA, 5.8S rRNA, LSU-rRNA)"/>
    <property type="evidence" value="ECO:0007669"/>
    <property type="project" value="TreeGrafter"/>
</dbReference>
<accession>A0A8H7PR75</accession>
<dbReference type="Pfam" id="PF18311">
    <property type="entry name" value="Rrp40_N"/>
    <property type="match status" value="1"/>
</dbReference>
<dbReference type="InterPro" id="IPR004088">
    <property type="entry name" value="KH_dom_type_1"/>
</dbReference>
<dbReference type="AlphaFoldDB" id="A0A8H7PR75"/>
<dbReference type="PANTHER" id="PTHR21321:SF1">
    <property type="entry name" value="EXOSOME COMPLEX COMPONENT RRP40"/>
    <property type="match status" value="1"/>
</dbReference>
<evidence type="ECO:0000259" key="11">
    <source>
        <dbReference type="Pfam" id="PF18311"/>
    </source>
</evidence>
<keyword evidence="4" id="KW-0963">Cytoplasm</keyword>
<dbReference type="SUPFAM" id="SSF50249">
    <property type="entry name" value="Nucleic acid-binding proteins"/>
    <property type="match status" value="1"/>
</dbReference>
<dbReference type="Pfam" id="PF21262">
    <property type="entry name" value="RRP40_S1"/>
    <property type="match status" value="1"/>
</dbReference>
<dbReference type="OrthoDB" id="340500at2759"/>
<dbReference type="InterPro" id="IPR049469">
    <property type="entry name" value="RRP40_KH-I"/>
</dbReference>
<feature type="domain" description="Exosome complex exonuclease Rrp40 N-terminal" evidence="11">
    <location>
        <begin position="34"/>
        <end position="72"/>
    </location>
</feature>
<dbReference type="SUPFAM" id="SSF54791">
    <property type="entry name" value="Eukaryotic type KH-domain (KH-domain type I)"/>
    <property type="match status" value="1"/>
</dbReference>
<dbReference type="InterPro" id="IPR037319">
    <property type="entry name" value="Rrp40_S1"/>
</dbReference>
<dbReference type="FunFam" id="2.40.50.140:FF:000112">
    <property type="entry name" value="Exosome complex component RRP40"/>
    <property type="match status" value="1"/>
</dbReference>
<dbReference type="GO" id="GO:0000177">
    <property type="term" value="C:cytoplasmic exosome (RNase complex)"/>
    <property type="evidence" value="ECO:0007669"/>
    <property type="project" value="TreeGrafter"/>
</dbReference>
<dbReference type="Proteomes" id="UP000612746">
    <property type="component" value="Unassembled WGS sequence"/>
</dbReference>
<evidence type="ECO:0000256" key="5">
    <source>
        <dbReference type="ARBA" id="ARBA00022552"/>
    </source>
</evidence>
<evidence type="ECO:0000259" key="10">
    <source>
        <dbReference type="Pfam" id="PF15985"/>
    </source>
</evidence>
<dbReference type="InterPro" id="IPR041054">
    <property type="entry name" value="Rrp40_N_euk"/>
</dbReference>